<dbReference type="InterPro" id="IPR036397">
    <property type="entry name" value="RNaseH_sf"/>
</dbReference>
<dbReference type="AlphaFoldDB" id="A0A9P8CAW9"/>
<evidence type="ECO:0000313" key="2">
    <source>
        <dbReference type="Proteomes" id="UP000824998"/>
    </source>
</evidence>
<dbReference type="GO" id="GO:0003676">
    <property type="term" value="F:nucleic acid binding"/>
    <property type="evidence" value="ECO:0007669"/>
    <property type="project" value="InterPro"/>
</dbReference>
<evidence type="ECO:0000313" key="1">
    <source>
        <dbReference type="EMBL" id="KAG9238591.1"/>
    </source>
</evidence>
<accession>A0A9P8CAW9</accession>
<dbReference type="SUPFAM" id="SSF53098">
    <property type="entry name" value="Ribonuclease H-like"/>
    <property type="match status" value="1"/>
</dbReference>
<dbReference type="EMBL" id="MU251368">
    <property type="protein sequence ID" value="KAG9238591.1"/>
    <property type="molecule type" value="Genomic_DNA"/>
</dbReference>
<reference evidence="1" key="1">
    <citation type="journal article" date="2021" name="IMA Fungus">
        <title>Genomic characterization of three marine fungi, including Emericellopsis atlantica sp. nov. with signatures of a generalist lifestyle and marine biomass degradation.</title>
        <authorList>
            <person name="Hagestad O.C."/>
            <person name="Hou L."/>
            <person name="Andersen J.H."/>
            <person name="Hansen E.H."/>
            <person name="Altermark B."/>
            <person name="Li C."/>
            <person name="Kuhnert E."/>
            <person name="Cox R.J."/>
            <person name="Crous P.W."/>
            <person name="Spatafora J.W."/>
            <person name="Lail K."/>
            <person name="Amirebrahimi M."/>
            <person name="Lipzen A."/>
            <person name="Pangilinan J."/>
            <person name="Andreopoulos W."/>
            <person name="Hayes R.D."/>
            <person name="Ng V."/>
            <person name="Grigoriev I.V."/>
            <person name="Jackson S.A."/>
            <person name="Sutton T.D.S."/>
            <person name="Dobson A.D.W."/>
            <person name="Rama T."/>
        </authorList>
    </citation>
    <scope>NUCLEOTIDE SEQUENCE</scope>
    <source>
        <strain evidence="1">TRa018bII</strain>
    </source>
</reference>
<gene>
    <name evidence="1" type="ORF">BJ875DRAFT_33221</name>
</gene>
<dbReference type="Gene3D" id="3.30.420.10">
    <property type="entry name" value="Ribonuclease H-like superfamily/Ribonuclease H"/>
    <property type="match status" value="1"/>
</dbReference>
<proteinExistence type="predicted"/>
<dbReference type="OrthoDB" id="245563at2759"/>
<comment type="caution">
    <text evidence="1">The sequence shown here is derived from an EMBL/GenBank/DDBJ whole genome shotgun (WGS) entry which is preliminary data.</text>
</comment>
<protein>
    <submittedName>
        <fullName evidence="1">Ribonuclease H</fullName>
    </submittedName>
</protein>
<name>A0A9P8CAW9_9HELO</name>
<keyword evidence="2" id="KW-1185">Reference proteome</keyword>
<dbReference type="Proteomes" id="UP000824998">
    <property type="component" value="Unassembled WGS sequence"/>
</dbReference>
<dbReference type="InterPro" id="IPR012337">
    <property type="entry name" value="RNaseH-like_sf"/>
</dbReference>
<sequence>MSEHDINRRVFDENTYGYEMKEDTGLNVCTLASDSSALIINVNGYCHNKGLPDAKAASGVFWLEMSDQNSGVPVPSKYPQTLRSAKLYAIETVLEKFVEGLDNPEFTAGLPRAFSRIVLVVDSPYVVSCVCAWVWEWERWGWRDGEGKRVVDWETLEKIHGHFINLQSRGVEVNLWDVPKERNGEAEEVAKKGLL</sequence>
<organism evidence="1 2">
    <name type="scientific">Amylocarpus encephaloides</name>
    <dbReference type="NCBI Taxonomy" id="45428"/>
    <lineage>
        <taxon>Eukaryota</taxon>
        <taxon>Fungi</taxon>
        <taxon>Dikarya</taxon>
        <taxon>Ascomycota</taxon>
        <taxon>Pezizomycotina</taxon>
        <taxon>Leotiomycetes</taxon>
        <taxon>Helotiales</taxon>
        <taxon>Helotiales incertae sedis</taxon>
        <taxon>Amylocarpus</taxon>
    </lineage>
</organism>